<organism evidence="2">
    <name type="scientific">Panicum hallii</name>
    <dbReference type="NCBI Taxonomy" id="206008"/>
    <lineage>
        <taxon>Eukaryota</taxon>
        <taxon>Viridiplantae</taxon>
        <taxon>Streptophyta</taxon>
        <taxon>Embryophyta</taxon>
        <taxon>Tracheophyta</taxon>
        <taxon>Spermatophyta</taxon>
        <taxon>Magnoliopsida</taxon>
        <taxon>Liliopsida</taxon>
        <taxon>Poales</taxon>
        <taxon>Poaceae</taxon>
        <taxon>PACMAD clade</taxon>
        <taxon>Panicoideae</taxon>
        <taxon>Panicodae</taxon>
        <taxon>Paniceae</taxon>
        <taxon>Panicinae</taxon>
        <taxon>Panicum</taxon>
        <taxon>Panicum sect. Panicum</taxon>
    </lineage>
</organism>
<dbReference type="SUPFAM" id="SSF53098">
    <property type="entry name" value="Ribonuclease H-like"/>
    <property type="match status" value="1"/>
</dbReference>
<sequence length="330" mass="38209">MAKSCAKAKDFFFEIIQRIYMTFAKSTKKWQILRDNWKSVSATRWESRIDSVKAIRFQCANIREALLQVPNSENDPVASSDAKSLANNELGDFEFLVVIVIWYEILYAVNVVSKDLQSKDMLIDVTIEKVQDLISFFKQYRETGFLNALEAAKEIALEMDIGTTFKKRGKLKEREILMRITNIEIQSAEESFRINYFIPVVDQAIASLTRRFEQYQGFEKIFGFLFTSNALRSLDKKSLKTCRYYLETALKRDGQSDIDVNDLVLLTIHVSVASAERSFSKLKLLKSYLRSTMTQERLNSLATIAIESEMLEKIDYEYIIEDFISKTPIE</sequence>
<evidence type="ECO:0000313" key="2">
    <source>
        <dbReference type="EMBL" id="PVH65890.1"/>
    </source>
</evidence>
<protein>
    <recommendedName>
        <fullName evidence="1">HAT C-terminal dimerisation domain-containing protein</fullName>
    </recommendedName>
</protein>
<accession>A0A2T8KUP1</accession>
<dbReference type="Gramene" id="PVH65890">
    <property type="protein sequence ID" value="PVH65890"/>
    <property type="gene ID" value="PAHAL_1G098500"/>
</dbReference>
<name>A0A2T8KUP1_9POAL</name>
<dbReference type="PANTHER" id="PTHR45749:SF35">
    <property type="entry name" value="AC-LIKE TRANSPOSASE-RELATED"/>
    <property type="match status" value="1"/>
</dbReference>
<feature type="domain" description="HAT C-terminal dimerisation" evidence="1">
    <location>
        <begin position="264"/>
        <end position="310"/>
    </location>
</feature>
<dbReference type="GO" id="GO:0046983">
    <property type="term" value="F:protein dimerization activity"/>
    <property type="evidence" value="ECO:0007669"/>
    <property type="project" value="InterPro"/>
</dbReference>
<gene>
    <name evidence="2" type="ORF">PAHAL_1G098500</name>
</gene>
<dbReference type="AlphaFoldDB" id="A0A2T8KUP1"/>
<proteinExistence type="predicted"/>
<dbReference type="InterPro" id="IPR008906">
    <property type="entry name" value="HATC_C_dom"/>
</dbReference>
<evidence type="ECO:0000259" key="1">
    <source>
        <dbReference type="Pfam" id="PF05699"/>
    </source>
</evidence>
<dbReference type="EMBL" id="CM008046">
    <property type="protein sequence ID" value="PVH65890.1"/>
    <property type="molecule type" value="Genomic_DNA"/>
</dbReference>
<dbReference type="Proteomes" id="UP000243499">
    <property type="component" value="Chromosome 1"/>
</dbReference>
<dbReference type="InterPro" id="IPR012337">
    <property type="entry name" value="RNaseH-like_sf"/>
</dbReference>
<reference evidence="2" key="1">
    <citation type="submission" date="2018-04" db="EMBL/GenBank/DDBJ databases">
        <title>WGS assembly of Panicum hallii.</title>
        <authorList>
            <person name="Lovell J."/>
            <person name="Jenkins J."/>
            <person name="Lowry D."/>
            <person name="Mamidi S."/>
            <person name="Sreedasyam A."/>
            <person name="Weng X."/>
            <person name="Barry K."/>
            <person name="Bonette J."/>
            <person name="Campitelli B."/>
            <person name="Daum C."/>
            <person name="Gordon S."/>
            <person name="Gould B."/>
            <person name="Lipzen A."/>
            <person name="Macqueen A."/>
            <person name="Palacio-Mejia J."/>
            <person name="Plott C."/>
            <person name="Shakirov E."/>
            <person name="Shu S."/>
            <person name="Yoshinaga Y."/>
            <person name="Zane M."/>
            <person name="Rokhsar D."/>
            <person name="Grimwood J."/>
            <person name="Schmutz J."/>
            <person name="Juenger T."/>
        </authorList>
    </citation>
    <scope>NUCLEOTIDE SEQUENCE [LARGE SCALE GENOMIC DNA]</scope>
    <source>
        <strain evidence="2">FIL2</strain>
    </source>
</reference>
<dbReference type="Pfam" id="PF05699">
    <property type="entry name" value="Dimer_Tnp_hAT"/>
    <property type="match status" value="1"/>
</dbReference>
<dbReference type="PANTHER" id="PTHR45749">
    <property type="match status" value="1"/>
</dbReference>